<reference evidence="1 2" key="1">
    <citation type="submission" date="2018-11" db="EMBL/GenBank/DDBJ databases">
        <authorList>
            <consortium name="Pathogen Informatics"/>
        </authorList>
    </citation>
    <scope>NUCLEOTIDE SEQUENCE [LARGE SCALE GENOMIC DNA]</scope>
    <source>
        <strain evidence="1 2">Zambia</strain>
    </source>
</reference>
<name>A0A183MQJ4_9TREM</name>
<evidence type="ECO:0000313" key="1">
    <source>
        <dbReference type="EMBL" id="VDP27345.1"/>
    </source>
</evidence>
<dbReference type="Proteomes" id="UP000277204">
    <property type="component" value="Unassembled WGS sequence"/>
</dbReference>
<gene>
    <name evidence="1" type="ORF">SMRZ_LOCUS18319</name>
</gene>
<organism evidence="1 2">
    <name type="scientific">Schistosoma margrebowiei</name>
    <dbReference type="NCBI Taxonomy" id="48269"/>
    <lineage>
        <taxon>Eukaryota</taxon>
        <taxon>Metazoa</taxon>
        <taxon>Spiralia</taxon>
        <taxon>Lophotrochozoa</taxon>
        <taxon>Platyhelminthes</taxon>
        <taxon>Trematoda</taxon>
        <taxon>Digenea</taxon>
        <taxon>Strigeidida</taxon>
        <taxon>Schistosomatoidea</taxon>
        <taxon>Schistosomatidae</taxon>
        <taxon>Schistosoma</taxon>
    </lineage>
</organism>
<protein>
    <submittedName>
        <fullName evidence="1">Uncharacterized protein</fullName>
    </submittedName>
</protein>
<accession>A0A183MQJ4</accession>
<keyword evidence="2" id="KW-1185">Reference proteome</keyword>
<proteinExistence type="predicted"/>
<sequence length="86" mass="9731">MEHKTTNIQVTIYNAHVKIALLQGADTLTTTTIIIINNNIQVFIDNCLRKTLNISWPDTISNNLLWEITKQAPDKEEIRRGNEVGG</sequence>
<dbReference type="EMBL" id="UZAI01017616">
    <property type="protein sequence ID" value="VDP27345.1"/>
    <property type="molecule type" value="Genomic_DNA"/>
</dbReference>
<evidence type="ECO:0000313" key="2">
    <source>
        <dbReference type="Proteomes" id="UP000277204"/>
    </source>
</evidence>
<dbReference type="AlphaFoldDB" id="A0A183MQJ4"/>